<accession>A0A1G8XSC2</accession>
<feature type="chain" id="PRO_5011787334" evidence="1">
    <location>
        <begin position="21"/>
        <end position="261"/>
    </location>
</feature>
<dbReference type="InterPro" id="IPR011250">
    <property type="entry name" value="OMP/PagP_B-barrel"/>
</dbReference>
<dbReference type="EMBL" id="FNFH01000002">
    <property type="protein sequence ID" value="SDJ93458.1"/>
    <property type="molecule type" value="Genomic_DNA"/>
</dbReference>
<dbReference type="STRING" id="658219.SAMN05216212_1221"/>
<evidence type="ECO:0000313" key="3">
    <source>
        <dbReference type="Proteomes" id="UP000199305"/>
    </source>
</evidence>
<dbReference type="GO" id="GO:0019867">
    <property type="term" value="C:outer membrane"/>
    <property type="evidence" value="ECO:0007669"/>
    <property type="project" value="InterPro"/>
</dbReference>
<dbReference type="Pfam" id="PF03922">
    <property type="entry name" value="OmpW"/>
    <property type="match status" value="1"/>
</dbReference>
<name>A0A1G8XSC2_9GAMM</name>
<sequence length="261" mass="29853">MKPTHFLSAMALTVSLPAMAGPMGEAMEETIGEVRDEWHRIDWGEFLVRVGGSHIRPDDRSSQLKFVLLQSFDLYRTRWEFDSETTWNISAVWRPMEHWGVELMYIDGAEYDVDLSAFYVYPGRNSIDLGKFEATSSNVFINWYPLEATCLWRPYLGLGVNYTDYHDDHLDGEFSSYLVDADLATGPGVLRLGHSWGPAAQIGADVTPIRSTPLLLNFALLYFKSDTDATVRFPTRFGTDRLRSKFDYDPWVINFGIGYKF</sequence>
<dbReference type="RefSeq" id="WP_091510081.1">
    <property type="nucleotide sequence ID" value="NZ_FNFH01000002.1"/>
</dbReference>
<keyword evidence="1" id="KW-0732">Signal</keyword>
<dbReference type="PANTHER" id="PTHR36920">
    <property type="match status" value="1"/>
</dbReference>
<proteinExistence type="predicted"/>
<dbReference type="GO" id="GO:0055085">
    <property type="term" value="P:transmembrane transport"/>
    <property type="evidence" value="ECO:0007669"/>
    <property type="project" value="TreeGrafter"/>
</dbReference>
<dbReference type="Proteomes" id="UP000199305">
    <property type="component" value="Unassembled WGS sequence"/>
</dbReference>
<dbReference type="PANTHER" id="PTHR36920:SF1">
    <property type="entry name" value="OUTER MEMBRANE PROTEIN W"/>
    <property type="match status" value="1"/>
</dbReference>
<evidence type="ECO:0000313" key="2">
    <source>
        <dbReference type="EMBL" id="SDJ93458.1"/>
    </source>
</evidence>
<dbReference type="AlphaFoldDB" id="A0A1G8XSC2"/>
<feature type="signal peptide" evidence="1">
    <location>
        <begin position="1"/>
        <end position="20"/>
    </location>
</feature>
<dbReference type="OrthoDB" id="9807574at2"/>
<dbReference type="Gene3D" id="2.40.160.20">
    <property type="match status" value="1"/>
</dbReference>
<dbReference type="SUPFAM" id="SSF56925">
    <property type="entry name" value="OMPA-like"/>
    <property type="match status" value="1"/>
</dbReference>
<dbReference type="InterPro" id="IPR005618">
    <property type="entry name" value="OMPW"/>
</dbReference>
<gene>
    <name evidence="2" type="ORF">SAMN05216212_1221</name>
</gene>
<keyword evidence="3" id="KW-1185">Reference proteome</keyword>
<organism evidence="2 3">
    <name type="scientific">Microbulbifer yueqingensis</name>
    <dbReference type="NCBI Taxonomy" id="658219"/>
    <lineage>
        <taxon>Bacteria</taxon>
        <taxon>Pseudomonadati</taxon>
        <taxon>Pseudomonadota</taxon>
        <taxon>Gammaproteobacteria</taxon>
        <taxon>Cellvibrionales</taxon>
        <taxon>Microbulbiferaceae</taxon>
        <taxon>Microbulbifer</taxon>
    </lineage>
</organism>
<reference evidence="3" key="1">
    <citation type="submission" date="2016-10" db="EMBL/GenBank/DDBJ databases">
        <authorList>
            <person name="Varghese N."/>
            <person name="Submissions S."/>
        </authorList>
    </citation>
    <scope>NUCLEOTIDE SEQUENCE [LARGE SCALE GENOMIC DNA]</scope>
    <source>
        <strain evidence="3">CGMCC 1.10658</strain>
    </source>
</reference>
<evidence type="ECO:0000256" key="1">
    <source>
        <dbReference type="SAM" id="SignalP"/>
    </source>
</evidence>
<protein>
    <submittedName>
        <fullName evidence="2">Outer membrane protein W</fullName>
    </submittedName>
</protein>